<organism evidence="1 2">
    <name type="scientific">Marinobacter subterrani</name>
    <dbReference type="NCBI Taxonomy" id="1658765"/>
    <lineage>
        <taxon>Bacteria</taxon>
        <taxon>Pseudomonadati</taxon>
        <taxon>Pseudomonadota</taxon>
        <taxon>Gammaproteobacteria</taxon>
        <taxon>Pseudomonadales</taxon>
        <taxon>Marinobacteraceae</taxon>
        <taxon>Marinobacter</taxon>
    </lineage>
</organism>
<accession>A0A0J7JEJ0</accession>
<dbReference type="STRING" id="1658765.Msub_13107"/>
<comment type="caution">
    <text evidence="1">The sequence shown here is derived from an EMBL/GenBank/DDBJ whole genome shotgun (WGS) entry which is preliminary data.</text>
</comment>
<gene>
    <name evidence="1" type="ORF">Msub_13107</name>
</gene>
<proteinExistence type="predicted"/>
<evidence type="ECO:0008006" key="3">
    <source>
        <dbReference type="Google" id="ProtNLM"/>
    </source>
</evidence>
<dbReference type="Proteomes" id="UP000036102">
    <property type="component" value="Unassembled WGS sequence"/>
</dbReference>
<dbReference type="OrthoDB" id="9810649at2"/>
<evidence type="ECO:0000313" key="1">
    <source>
        <dbReference type="EMBL" id="KMQ76893.1"/>
    </source>
</evidence>
<dbReference type="EMBL" id="LFBU01000001">
    <property type="protein sequence ID" value="KMQ76893.1"/>
    <property type="molecule type" value="Genomic_DNA"/>
</dbReference>
<keyword evidence="2" id="KW-1185">Reference proteome</keyword>
<dbReference type="PATRIC" id="fig|1658765.3.peg.3138"/>
<evidence type="ECO:0000313" key="2">
    <source>
        <dbReference type="Proteomes" id="UP000036102"/>
    </source>
</evidence>
<reference evidence="1 2" key="1">
    <citation type="submission" date="2015-06" db="EMBL/GenBank/DDBJ databases">
        <title>Marinobacter subterrani, a genetically tractable neutrophilic iron-oxidizing strain isolated from the Soudan Iron Mine.</title>
        <authorList>
            <person name="Bonis B.M."/>
            <person name="Gralnick J.A."/>
        </authorList>
    </citation>
    <scope>NUCLEOTIDE SEQUENCE [LARGE SCALE GENOMIC DNA]</scope>
    <source>
        <strain evidence="1 2">JG233</strain>
    </source>
</reference>
<name>A0A0J7JEJ0_9GAMM</name>
<protein>
    <recommendedName>
        <fullName evidence="3">Acetyltransferase</fullName>
    </recommendedName>
</protein>
<sequence>MFVAEKATGHLIEVLDTQALFDPHIQQVTGSLHYGEEAQDPEPYAKSGLAFPSGEPLPVCWTDPDYRRHL</sequence>
<dbReference type="RefSeq" id="WP_048496808.1">
    <property type="nucleotide sequence ID" value="NZ_LFBU01000001.1"/>
</dbReference>
<dbReference type="AlphaFoldDB" id="A0A0J7JEJ0"/>